<name>A0A9Q3QCX8_9BASI</name>
<proteinExistence type="predicted"/>
<evidence type="ECO:0008006" key="3">
    <source>
        <dbReference type="Google" id="ProtNLM"/>
    </source>
</evidence>
<dbReference type="InterPro" id="IPR036397">
    <property type="entry name" value="RNaseH_sf"/>
</dbReference>
<evidence type="ECO:0000313" key="2">
    <source>
        <dbReference type="Proteomes" id="UP000765509"/>
    </source>
</evidence>
<protein>
    <recommendedName>
        <fullName evidence="3">RNase H type-1 domain-containing protein</fullName>
    </recommendedName>
</protein>
<evidence type="ECO:0000313" key="1">
    <source>
        <dbReference type="EMBL" id="MBW0592820.1"/>
    </source>
</evidence>
<dbReference type="OrthoDB" id="2507389at2759"/>
<keyword evidence="2" id="KW-1185">Reference proteome</keyword>
<gene>
    <name evidence="1" type="ORF">O181_132535</name>
</gene>
<dbReference type="InterPro" id="IPR012337">
    <property type="entry name" value="RNaseH-like_sf"/>
</dbReference>
<dbReference type="SUPFAM" id="SSF53098">
    <property type="entry name" value="Ribonuclease H-like"/>
    <property type="match status" value="1"/>
</dbReference>
<comment type="caution">
    <text evidence="1">The sequence shown here is derived from an EMBL/GenBank/DDBJ whole genome shotgun (WGS) entry which is preliminary data.</text>
</comment>
<dbReference type="Proteomes" id="UP000765509">
    <property type="component" value="Unassembled WGS sequence"/>
</dbReference>
<sequence>MKYETIHIDDQKFPLKKEVRWLGVQLTNKLNFNQHIKKLKQKISTTFAQLQRIIKPAYRLSQKEARTLISTVLTTQIMHGSIIFYTKNNEITVRNLLIIWYNRAARLSTGMMRQTAQIFFEKYSCITNFTKTHNYVHNTLASSEQGPIQKIIINELFTTPKSHQSPLHKILGGNTLQDQHQTRAESKVPFPIPPWATPVCQIENIHLTKEKAKELIPSQVERLIEEGTLTFFTDGSLIPGKGGGEAALLANDGMELSTYAGHNTLLTNFNTELIALHLCIDMIDTRIKDGNNLKGIAIFCNSKTAIESIALPQRSNPSQALIVKLYRKFNNA</sequence>
<organism evidence="1 2">
    <name type="scientific">Austropuccinia psidii MF-1</name>
    <dbReference type="NCBI Taxonomy" id="1389203"/>
    <lineage>
        <taxon>Eukaryota</taxon>
        <taxon>Fungi</taxon>
        <taxon>Dikarya</taxon>
        <taxon>Basidiomycota</taxon>
        <taxon>Pucciniomycotina</taxon>
        <taxon>Pucciniomycetes</taxon>
        <taxon>Pucciniales</taxon>
        <taxon>Sphaerophragmiaceae</taxon>
        <taxon>Austropuccinia</taxon>
    </lineage>
</organism>
<reference evidence="1" key="1">
    <citation type="submission" date="2021-03" db="EMBL/GenBank/DDBJ databases">
        <title>Draft genome sequence of rust myrtle Austropuccinia psidii MF-1, a brazilian biotype.</title>
        <authorList>
            <person name="Quecine M.C."/>
            <person name="Pachon D.M.R."/>
            <person name="Bonatelli M.L."/>
            <person name="Correr F.H."/>
            <person name="Franceschini L.M."/>
            <person name="Leite T.F."/>
            <person name="Margarido G.R.A."/>
            <person name="Almeida C.A."/>
            <person name="Ferrarezi J.A."/>
            <person name="Labate C.A."/>
        </authorList>
    </citation>
    <scope>NUCLEOTIDE SEQUENCE</scope>
    <source>
        <strain evidence="1">MF-1</strain>
    </source>
</reference>
<dbReference type="GO" id="GO:0003676">
    <property type="term" value="F:nucleic acid binding"/>
    <property type="evidence" value="ECO:0007669"/>
    <property type="project" value="InterPro"/>
</dbReference>
<accession>A0A9Q3QCX8</accession>
<dbReference type="EMBL" id="AVOT02150567">
    <property type="protein sequence ID" value="MBW0592820.1"/>
    <property type="molecule type" value="Genomic_DNA"/>
</dbReference>
<dbReference type="AlphaFoldDB" id="A0A9Q3QCX8"/>
<dbReference type="Gene3D" id="3.30.420.10">
    <property type="entry name" value="Ribonuclease H-like superfamily/Ribonuclease H"/>
    <property type="match status" value="1"/>
</dbReference>